<sequence>MSRYAYRLVRLIRKVRALTGRCDPVSRILFGSFTATGPCSMHVNALTAAFLIHYATFIDLRNTTMVEVARTASISPFLKDAWSIVTTASHLCQTVKYRHNQLDLLLARYDVKAQAEGIEEACESTRNIIETVHKKGLLWCLVNAGKLNIRIQDHTYRLPQTIAQENRLRQMIRALDADQQNMSQILRSSRDNKQFVRTFKAQETITRTGDEITIALLKASDARASITLDDSLPEDVFIHDASKILCQWHAMEEIIPFAPFVMSSVEVEIDLDVRLGRGPSGEVYKAYWEGSLVAVKRLHLDNAELISDDYRKGFRHEVKTWSDLHHPNIVRLFGACLETEVPFLVMQLCRYGTITNYLLEYPDANRTQLAFEVAKGLAFLHRQGLVHADVKTANVLIGEDQHALLSDFGLAMKLHQYRGQSAFSAEMDRRRGTPIFLAPEVLLAKTLPDMRSDVYSFGLTIWEVFSDSPPYQNYLTMEHLTEGVAKNRHRPSCPQRLKEGDRVWEVIKRCWHADPRARPSMQEVQDALTPAEDRNAPAARPRGVFSDPNVFARTTAFYSSSVGTSGSRGVYATASVNQTGVSITPGGNNVEQEGSSVHPVEMETSRTRPVTTPVDAQSHVPGYPAASSIVSWDSLDNVSYLEPSDHSAAHMTVRIFKLILALTHTTPASIAGCDVSATNEMLSKVQSRTGHIRIFKLKSEALKATDPDVSTGRHDHYDGGLPSAYDDMRWLS</sequence>
<evidence type="ECO:0000313" key="2">
    <source>
        <dbReference type="Proteomes" id="UP001148662"/>
    </source>
</evidence>
<gene>
    <name evidence="1" type="ORF">NM688_g2521</name>
</gene>
<evidence type="ECO:0000313" key="1">
    <source>
        <dbReference type="EMBL" id="KAJ3555536.1"/>
    </source>
</evidence>
<accession>A0ACC1T8M7</accession>
<protein>
    <submittedName>
        <fullName evidence="1">Uncharacterized protein</fullName>
    </submittedName>
</protein>
<proteinExistence type="predicted"/>
<reference evidence="1" key="1">
    <citation type="submission" date="2022-07" db="EMBL/GenBank/DDBJ databases">
        <title>Genome Sequence of Phlebia brevispora.</title>
        <authorList>
            <person name="Buettner E."/>
        </authorList>
    </citation>
    <scope>NUCLEOTIDE SEQUENCE</scope>
    <source>
        <strain evidence="1">MPL23</strain>
    </source>
</reference>
<keyword evidence="2" id="KW-1185">Reference proteome</keyword>
<dbReference type="Proteomes" id="UP001148662">
    <property type="component" value="Unassembled WGS sequence"/>
</dbReference>
<comment type="caution">
    <text evidence="1">The sequence shown here is derived from an EMBL/GenBank/DDBJ whole genome shotgun (WGS) entry which is preliminary data.</text>
</comment>
<organism evidence="1 2">
    <name type="scientific">Phlebia brevispora</name>
    <dbReference type="NCBI Taxonomy" id="194682"/>
    <lineage>
        <taxon>Eukaryota</taxon>
        <taxon>Fungi</taxon>
        <taxon>Dikarya</taxon>
        <taxon>Basidiomycota</taxon>
        <taxon>Agaricomycotina</taxon>
        <taxon>Agaricomycetes</taxon>
        <taxon>Polyporales</taxon>
        <taxon>Meruliaceae</taxon>
        <taxon>Phlebia</taxon>
    </lineage>
</organism>
<name>A0ACC1T8M7_9APHY</name>
<dbReference type="EMBL" id="JANHOG010000322">
    <property type="protein sequence ID" value="KAJ3555536.1"/>
    <property type="molecule type" value="Genomic_DNA"/>
</dbReference>